<reference evidence="3 4" key="1">
    <citation type="submission" date="2024-01" db="EMBL/GenBank/DDBJ databases">
        <title>Multi-omics insights into the function and evolution of sodium benzoate biodegradation pathways in Benzoatithermus flavus gen. nov., sp. nov. from hot spring.</title>
        <authorList>
            <person name="Hu C.-J."/>
            <person name="Li W.-J."/>
        </authorList>
    </citation>
    <scope>NUCLEOTIDE SEQUENCE [LARGE SCALE GENOMIC DNA]</scope>
    <source>
        <strain evidence="3 4">SYSU G07066</strain>
    </source>
</reference>
<organism evidence="3 4">
    <name type="scientific">Benzoatithermus flavus</name>
    <dbReference type="NCBI Taxonomy" id="3108223"/>
    <lineage>
        <taxon>Bacteria</taxon>
        <taxon>Pseudomonadati</taxon>
        <taxon>Pseudomonadota</taxon>
        <taxon>Alphaproteobacteria</taxon>
        <taxon>Geminicoccales</taxon>
        <taxon>Geminicoccaceae</taxon>
        <taxon>Benzoatithermus</taxon>
    </lineage>
</organism>
<evidence type="ECO:0000256" key="1">
    <source>
        <dbReference type="SAM" id="MobiDB-lite"/>
    </source>
</evidence>
<gene>
    <name evidence="3" type="ORF">U1T56_22060</name>
</gene>
<dbReference type="InterPro" id="IPR052894">
    <property type="entry name" value="AsmA-related"/>
</dbReference>
<dbReference type="PANTHER" id="PTHR30441">
    <property type="entry name" value="DUF748 DOMAIN-CONTAINING PROTEIN"/>
    <property type="match status" value="1"/>
</dbReference>
<proteinExistence type="predicted"/>
<dbReference type="Proteomes" id="UP001375743">
    <property type="component" value="Unassembled WGS sequence"/>
</dbReference>
<evidence type="ECO:0000313" key="3">
    <source>
        <dbReference type="EMBL" id="MEK0085849.1"/>
    </source>
</evidence>
<dbReference type="PANTHER" id="PTHR30441:SF8">
    <property type="entry name" value="DUF748 DOMAIN-CONTAINING PROTEIN"/>
    <property type="match status" value="1"/>
</dbReference>
<accession>A0ABU8XY06</accession>
<dbReference type="EMBL" id="JBBLZC010000036">
    <property type="protein sequence ID" value="MEK0085849.1"/>
    <property type="molecule type" value="Genomic_DNA"/>
</dbReference>
<sequence length="999" mass="105431">MVRVVLVLLFVLVASATGGILAWPRLMDEPALRMALARVVQDAGGGALAIEGAIRLELTPLPRLSIDRVAWGERDAGSFEADRVDVDVAPLPLLLGRIEPVRLQLVRPRLRLDGRAAGWVDVLWRAVANPTLSGLGRITVIDGTFRPPERTDGASPAVVDAVDLEIARQPERQRVTVDGTARVGDEPLRLTATAEPFRRDALMSLGLEVGTGADARAAVLSFQGSFRPEASDRRAEGQIRVTLPDGQPPGWLWPLLGRDRPLPAALPGPAMLQGRLVWTTEKLALGELELNLAGTRLRGSFAFDRTRSGFELALEAAQATLTPELAQSLRQTGAALELPDALHGRMMLQVGALTWRGDQIRRLRMEAVLEPGRRLRLPRLVAILPGETALTWTGQAAAPSEASLAGSLSLQAGDLRALLLWLGADPVLLPASGLASLDLAAQSTLGPDGIALSDIDARLDASRIRGSLAFTAAARPRLGLALAVDRLNTALYWPTPRLPDPALWRERLAAIDLGLDLAIERIGHDALRGQDLRLRATVEEGRLDLAELRLGGLAGARARLSGTADLAEGGDYNLNGELAIEQPRGLLRLAGLEPAPELDRLAPLRISARLTGDAGAAGVMLGLDGKGIAASLEGTLGGPFDPRFLDLTGRASAEDAGRLLEALGWIVPPERPDLGAFTLSFDVRRDGGPAKVALESRIGGSDLEGEAVVDIGDHLRLDGRLQAGTLDTALIGAVYDTLALPLAFPPGSPWGWPGAWPRRPLDWSWLDRAGLKLEVGAGHLRHRGEELPGARASIVLADRELALSRLALPLAGGLLEGTLTLEHEADHAVLATDLRLSRARVEQLAAVLAPGSALTGEIDLAAELVGQGLGIADLVVSLAGDGSLALREGRLRGAMPPGEAAAGADAPDDLELSLPGGPLSIERGMVTSPSGGLVLRLPGGEGRLGLRFDLLAWMMEVSLDGQRADSEGGPFRLRLLGAPGRLRQVPPTPPQPGPATVSP</sequence>
<comment type="caution">
    <text evidence="3">The sequence shown here is derived from an EMBL/GenBank/DDBJ whole genome shotgun (WGS) entry which is preliminary data.</text>
</comment>
<feature type="domain" description="AsmA" evidence="2">
    <location>
        <begin position="756"/>
        <end position="893"/>
    </location>
</feature>
<dbReference type="InterPro" id="IPR007844">
    <property type="entry name" value="AsmA"/>
</dbReference>
<feature type="region of interest" description="Disordered" evidence="1">
    <location>
        <begin position="976"/>
        <end position="999"/>
    </location>
</feature>
<feature type="compositionally biased region" description="Low complexity" evidence="1">
    <location>
        <begin position="976"/>
        <end position="985"/>
    </location>
</feature>
<evidence type="ECO:0000259" key="2">
    <source>
        <dbReference type="Pfam" id="PF05170"/>
    </source>
</evidence>
<dbReference type="RefSeq" id="WP_418161699.1">
    <property type="nucleotide sequence ID" value="NZ_JBBLZC010000036.1"/>
</dbReference>
<keyword evidence="4" id="KW-1185">Reference proteome</keyword>
<name>A0ABU8XY06_9PROT</name>
<dbReference type="Pfam" id="PF05170">
    <property type="entry name" value="AsmA"/>
    <property type="match status" value="1"/>
</dbReference>
<protein>
    <submittedName>
        <fullName evidence="3">AsmA family protein</fullName>
    </submittedName>
</protein>
<evidence type="ECO:0000313" key="4">
    <source>
        <dbReference type="Proteomes" id="UP001375743"/>
    </source>
</evidence>